<sequence length="105" mass="11717">MVELGCRGLPDEALQQAVADVASGEHIEGRRKGWAPSPDVFANHARYVHECNEVIRRARERMKLSPPEPREAPIEAAMKRLTDAQAAELKAERQKVLARFSKESG</sequence>
<dbReference type="RefSeq" id="WP_219157008.1">
    <property type="nucleotide sequence ID" value="NZ_JAHWQX010000001.1"/>
</dbReference>
<evidence type="ECO:0000313" key="2">
    <source>
        <dbReference type="Proteomes" id="UP001430804"/>
    </source>
</evidence>
<organism evidence="1 2">
    <name type="scientific">Pseudohoeflea coraliihabitans</name>
    <dbReference type="NCBI Taxonomy" id="2860393"/>
    <lineage>
        <taxon>Bacteria</taxon>
        <taxon>Pseudomonadati</taxon>
        <taxon>Pseudomonadota</taxon>
        <taxon>Alphaproteobacteria</taxon>
        <taxon>Hyphomicrobiales</taxon>
        <taxon>Rhizobiaceae</taxon>
        <taxon>Pseudohoeflea</taxon>
    </lineage>
</organism>
<evidence type="ECO:0000313" key="1">
    <source>
        <dbReference type="EMBL" id="MBW3095657.1"/>
    </source>
</evidence>
<protein>
    <submittedName>
        <fullName evidence="1">Uncharacterized protein</fullName>
    </submittedName>
</protein>
<name>A0ABS6WI78_9HYPH</name>
<comment type="caution">
    <text evidence="1">The sequence shown here is derived from an EMBL/GenBank/DDBJ whole genome shotgun (WGS) entry which is preliminary data.</text>
</comment>
<accession>A0ABS6WI78</accession>
<keyword evidence="2" id="KW-1185">Reference proteome</keyword>
<reference evidence="1" key="1">
    <citation type="submission" date="2021-07" db="EMBL/GenBank/DDBJ databases">
        <title>Pseudohoeflea marina sp. nov. a polyhydroxyalcanoate-producing bacterium.</title>
        <authorList>
            <person name="Zheng W."/>
            <person name="Yu S."/>
            <person name="Huang Y."/>
        </authorList>
    </citation>
    <scope>NUCLEOTIDE SEQUENCE</scope>
    <source>
        <strain evidence="1">DP4N28-3</strain>
    </source>
</reference>
<proteinExistence type="predicted"/>
<dbReference type="Proteomes" id="UP001430804">
    <property type="component" value="Unassembled WGS sequence"/>
</dbReference>
<gene>
    <name evidence="1" type="ORF">KY465_00025</name>
</gene>
<dbReference type="EMBL" id="JAHWQX010000001">
    <property type="protein sequence ID" value="MBW3095657.1"/>
    <property type="molecule type" value="Genomic_DNA"/>
</dbReference>